<accession>A0A328TV30</accession>
<gene>
    <name evidence="1" type="ORF">DL346_20055</name>
</gene>
<dbReference type="AlphaFoldDB" id="A0A328TV30"/>
<name>A0A328TV30_9BACL</name>
<keyword evidence="2" id="KW-1185">Reference proteome</keyword>
<evidence type="ECO:0000313" key="2">
    <source>
        <dbReference type="Proteomes" id="UP000249260"/>
    </source>
</evidence>
<dbReference type="EMBL" id="QLUW01000004">
    <property type="protein sequence ID" value="RAP74377.1"/>
    <property type="molecule type" value="Genomic_DNA"/>
</dbReference>
<protein>
    <submittedName>
        <fullName evidence="1">Uncharacterized protein</fullName>
    </submittedName>
</protein>
<dbReference type="Proteomes" id="UP000249260">
    <property type="component" value="Unassembled WGS sequence"/>
</dbReference>
<reference evidence="1 2" key="1">
    <citation type="submission" date="2018-06" db="EMBL/GenBank/DDBJ databases">
        <title>Paenibacillus montanisoli sp. nov., isolated from mountain area soil.</title>
        <authorList>
            <person name="Wu M."/>
        </authorList>
    </citation>
    <scope>NUCLEOTIDE SEQUENCE [LARGE SCALE GENOMIC DNA]</scope>
    <source>
        <strain evidence="1 2">RA17</strain>
    </source>
</reference>
<comment type="caution">
    <text evidence="1">The sequence shown here is derived from an EMBL/GenBank/DDBJ whole genome shotgun (WGS) entry which is preliminary data.</text>
</comment>
<sequence>MLWMFHQYDVDPFPSVPHGHSIEPMNRYKLDVNTGEVYDNNRKVVGRADRKELRLLKSDRKFKALAARAREFHLSGLKKEKHVAFAQKSKQFVFMLSCRFSESQ</sequence>
<organism evidence="1 2">
    <name type="scientific">Paenibacillus montanisoli</name>
    <dbReference type="NCBI Taxonomy" id="2081970"/>
    <lineage>
        <taxon>Bacteria</taxon>
        <taxon>Bacillati</taxon>
        <taxon>Bacillota</taxon>
        <taxon>Bacilli</taxon>
        <taxon>Bacillales</taxon>
        <taxon>Paenibacillaceae</taxon>
        <taxon>Paenibacillus</taxon>
    </lineage>
</organism>
<evidence type="ECO:0000313" key="1">
    <source>
        <dbReference type="EMBL" id="RAP74377.1"/>
    </source>
</evidence>
<proteinExistence type="predicted"/>